<dbReference type="InterPro" id="IPR036390">
    <property type="entry name" value="WH_DNA-bd_sf"/>
</dbReference>
<evidence type="ECO:0000256" key="1">
    <source>
        <dbReference type="ARBA" id="ARBA00023015"/>
    </source>
</evidence>
<accession>A0A6L6J1G6</accession>
<dbReference type="Gene3D" id="1.10.10.10">
    <property type="entry name" value="Winged helix-like DNA-binding domain superfamily/Winged helix DNA-binding domain"/>
    <property type="match status" value="1"/>
</dbReference>
<keyword evidence="4" id="KW-0472">Membrane</keyword>
<keyword evidence="1" id="KW-0805">Transcription regulation</keyword>
<keyword evidence="4" id="KW-0812">Transmembrane</keyword>
<keyword evidence="3" id="KW-0804">Transcription</keyword>
<dbReference type="InterPro" id="IPR036388">
    <property type="entry name" value="WH-like_DNA-bd_sf"/>
</dbReference>
<dbReference type="EMBL" id="WMII01000039">
    <property type="protein sequence ID" value="MTH66575.1"/>
    <property type="molecule type" value="Genomic_DNA"/>
</dbReference>
<reference evidence="6 7" key="1">
    <citation type="submission" date="2019-11" db="EMBL/GenBank/DDBJ databases">
        <authorList>
            <person name="Dong K."/>
        </authorList>
    </citation>
    <scope>NUCLEOTIDE SEQUENCE [LARGE SCALE GENOMIC DNA]</scope>
    <source>
        <strain evidence="6 7">DK608</strain>
    </source>
</reference>
<dbReference type="PANTHER" id="PTHR43537:SF5">
    <property type="entry name" value="UXU OPERON TRANSCRIPTIONAL REGULATOR"/>
    <property type="match status" value="1"/>
</dbReference>
<dbReference type="InterPro" id="IPR011711">
    <property type="entry name" value="GntR_C"/>
</dbReference>
<feature type="domain" description="HTH gntR-type" evidence="5">
    <location>
        <begin position="73"/>
        <end position="141"/>
    </location>
</feature>
<comment type="caution">
    <text evidence="6">The sequence shown here is derived from an EMBL/GenBank/DDBJ whole genome shotgun (WGS) entry which is preliminary data.</text>
</comment>
<dbReference type="PRINTS" id="PR00035">
    <property type="entry name" value="HTHGNTR"/>
</dbReference>
<dbReference type="PANTHER" id="PTHR43537">
    <property type="entry name" value="TRANSCRIPTIONAL REGULATOR, GNTR FAMILY"/>
    <property type="match status" value="1"/>
</dbReference>
<dbReference type="CDD" id="cd07377">
    <property type="entry name" value="WHTH_GntR"/>
    <property type="match status" value="1"/>
</dbReference>
<dbReference type="InterPro" id="IPR000524">
    <property type="entry name" value="Tscrpt_reg_HTH_GntR"/>
</dbReference>
<dbReference type="Pfam" id="PF00392">
    <property type="entry name" value="GntR"/>
    <property type="match status" value="1"/>
</dbReference>
<dbReference type="AlphaFoldDB" id="A0A6L6J1G6"/>
<dbReference type="SMART" id="SM00345">
    <property type="entry name" value="HTH_GNTR"/>
    <property type="match status" value="1"/>
</dbReference>
<evidence type="ECO:0000256" key="3">
    <source>
        <dbReference type="ARBA" id="ARBA00023163"/>
    </source>
</evidence>
<dbReference type="PROSITE" id="PS50949">
    <property type="entry name" value="HTH_GNTR"/>
    <property type="match status" value="1"/>
</dbReference>
<dbReference type="Pfam" id="PF07729">
    <property type="entry name" value="FCD"/>
    <property type="match status" value="1"/>
</dbReference>
<dbReference type="GO" id="GO:0003700">
    <property type="term" value="F:DNA-binding transcription factor activity"/>
    <property type="evidence" value="ECO:0007669"/>
    <property type="project" value="InterPro"/>
</dbReference>
<keyword evidence="2" id="KW-0238">DNA-binding</keyword>
<evidence type="ECO:0000313" key="6">
    <source>
        <dbReference type="EMBL" id="MTH66575.1"/>
    </source>
</evidence>
<dbReference type="SMART" id="SM00895">
    <property type="entry name" value="FCD"/>
    <property type="match status" value="1"/>
</dbReference>
<name>A0A6L6J1G6_9RHOB</name>
<evidence type="ECO:0000256" key="4">
    <source>
        <dbReference type="SAM" id="Phobius"/>
    </source>
</evidence>
<evidence type="ECO:0000259" key="5">
    <source>
        <dbReference type="PROSITE" id="PS50949"/>
    </source>
</evidence>
<proteinExistence type="predicted"/>
<keyword evidence="7" id="KW-1185">Reference proteome</keyword>
<evidence type="ECO:0000313" key="7">
    <source>
        <dbReference type="Proteomes" id="UP000478740"/>
    </source>
</evidence>
<dbReference type="SUPFAM" id="SSF46785">
    <property type="entry name" value="Winged helix' DNA-binding domain"/>
    <property type="match status" value="1"/>
</dbReference>
<dbReference type="Proteomes" id="UP000478740">
    <property type="component" value="Unassembled WGS sequence"/>
</dbReference>
<dbReference type="SUPFAM" id="SSF48008">
    <property type="entry name" value="GntR ligand-binding domain-like"/>
    <property type="match status" value="1"/>
</dbReference>
<keyword evidence="4" id="KW-1133">Transmembrane helix</keyword>
<dbReference type="GO" id="GO:0003677">
    <property type="term" value="F:DNA binding"/>
    <property type="evidence" value="ECO:0007669"/>
    <property type="project" value="UniProtKB-KW"/>
</dbReference>
<sequence length="296" mass="32731">MPASRSVAAVAILSLCPSIAILPVILFFWIDRTNRSYQYEHDKPPLATRLTDRRDAGRRVPAGKANLVIWDKGPVAQGVASRLQEMIRSGELKAGDKLPSQRILSEQLHVSRPTLREALLTLETLGLIQTLPARGTFVLDPAKHPARTSWRYDDAHDLQEVFQTRVLIEAELCALAAAAITPQAASDLAAAALRFEQAWQDGDLVAHVEADLSLHRGIADLCPNRMLAGIYTNMQHLLSETQRQPIPNTDPERMRHSIAEHQAILKALEARNPDAARAAMRAHIQNTARCAGVRLR</sequence>
<evidence type="ECO:0000256" key="2">
    <source>
        <dbReference type="ARBA" id="ARBA00023125"/>
    </source>
</evidence>
<dbReference type="InterPro" id="IPR008920">
    <property type="entry name" value="TF_FadR/GntR_C"/>
</dbReference>
<gene>
    <name evidence="6" type="ORF">GL284_20205</name>
</gene>
<organism evidence="6 7">
    <name type="scientific">Paracoccus shanxieyensis</name>
    <dbReference type="NCBI Taxonomy" id="2675752"/>
    <lineage>
        <taxon>Bacteria</taxon>
        <taxon>Pseudomonadati</taxon>
        <taxon>Pseudomonadota</taxon>
        <taxon>Alphaproteobacteria</taxon>
        <taxon>Rhodobacterales</taxon>
        <taxon>Paracoccaceae</taxon>
        <taxon>Paracoccus</taxon>
    </lineage>
</organism>
<feature type="transmembrane region" description="Helical" evidence="4">
    <location>
        <begin position="6"/>
        <end position="30"/>
    </location>
</feature>
<dbReference type="Gene3D" id="1.20.120.530">
    <property type="entry name" value="GntR ligand-binding domain-like"/>
    <property type="match status" value="1"/>
</dbReference>
<protein>
    <submittedName>
        <fullName evidence="6">FCD domain-containing protein</fullName>
    </submittedName>
</protein>